<evidence type="ECO:0000313" key="3">
    <source>
        <dbReference type="EMBL" id="KAF7720927.1"/>
    </source>
</evidence>
<proteinExistence type="predicted"/>
<feature type="compositionally biased region" description="Acidic residues" evidence="2">
    <location>
        <begin position="311"/>
        <end position="337"/>
    </location>
</feature>
<accession>A0A8H7BFU9</accession>
<dbReference type="GO" id="GO:0051301">
    <property type="term" value="P:cell division"/>
    <property type="evidence" value="ECO:0007669"/>
    <property type="project" value="TreeGrafter"/>
</dbReference>
<dbReference type="GO" id="GO:0005680">
    <property type="term" value="C:anaphase-promoting complex"/>
    <property type="evidence" value="ECO:0007669"/>
    <property type="project" value="UniProtKB-ARBA"/>
</dbReference>
<dbReference type="PANTHER" id="PTHR12558">
    <property type="entry name" value="CELL DIVISION CYCLE 16,23,27"/>
    <property type="match status" value="1"/>
</dbReference>
<gene>
    <name evidence="3" type="ORF">EC973_005773</name>
</gene>
<protein>
    <recommendedName>
        <fullName evidence="5">TPR-like protein</fullName>
    </recommendedName>
</protein>
<dbReference type="Gene3D" id="1.25.40.10">
    <property type="entry name" value="Tetratricopeptide repeat domain"/>
    <property type="match status" value="1"/>
</dbReference>
<dbReference type="Proteomes" id="UP000605846">
    <property type="component" value="Unassembled WGS sequence"/>
</dbReference>
<reference evidence="3" key="1">
    <citation type="submission" date="2020-01" db="EMBL/GenBank/DDBJ databases">
        <title>Genome Sequencing of Three Apophysomyces-Like Fungal Strains Confirms a Novel Fungal Genus in the Mucoromycota with divergent Burkholderia-like Endosymbiotic Bacteria.</title>
        <authorList>
            <person name="Stajich J.E."/>
            <person name="Macias A.M."/>
            <person name="Carter-House D."/>
            <person name="Lovett B."/>
            <person name="Kasson L.R."/>
            <person name="Berry K."/>
            <person name="Grigoriev I."/>
            <person name="Chang Y."/>
            <person name="Spatafora J."/>
            <person name="Kasson M.T."/>
        </authorList>
    </citation>
    <scope>NUCLEOTIDE SEQUENCE</scope>
    <source>
        <strain evidence="3">NRRL A-21654</strain>
    </source>
</reference>
<name>A0A8H7BFU9_9FUNG</name>
<evidence type="ECO:0000313" key="4">
    <source>
        <dbReference type="Proteomes" id="UP000605846"/>
    </source>
</evidence>
<dbReference type="InterPro" id="IPR011990">
    <property type="entry name" value="TPR-like_helical_dom_sf"/>
</dbReference>
<keyword evidence="1" id="KW-0802">TPR repeat</keyword>
<dbReference type="OrthoDB" id="1914839at2759"/>
<organism evidence="3 4">
    <name type="scientific">Apophysomyces ossiformis</name>
    <dbReference type="NCBI Taxonomy" id="679940"/>
    <lineage>
        <taxon>Eukaryota</taxon>
        <taxon>Fungi</taxon>
        <taxon>Fungi incertae sedis</taxon>
        <taxon>Mucoromycota</taxon>
        <taxon>Mucoromycotina</taxon>
        <taxon>Mucoromycetes</taxon>
        <taxon>Mucorales</taxon>
        <taxon>Mucorineae</taxon>
        <taxon>Mucoraceae</taxon>
        <taxon>Apophysomyces</taxon>
    </lineage>
</organism>
<dbReference type="PANTHER" id="PTHR12558:SF50">
    <property type="entry name" value="ASSEMBLY CHAPERONE OF RPL4-RELATED"/>
    <property type="match status" value="1"/>
</dbReference>
<evidence type="ECO:0000256" key="1">
    <source>
        <dbReference type="ARBA" id="ARBA00022803"/>
    </source>
</evidence>
<dbReference type="EMBL" id="JABAYA010000334">
    <property type="protein sequence ID" value="KAF7720927.1"/>
    <property type="molecule type" value="Genomic_DNA"/>
</dbReference>
<keyword evidence="4" id="KW-1185">Reference proteome</keyword>
<sequence>MSVNYTVGDLIPRIQQNIDAMEYPMAHAFCKKALELEPTNPEILELTGQVELELSMFAEAREHMLAAIQQSPLKGYSKYMYLGQLSVEKEAIEAFQRGVDLMVEERRSIPEGSEEADILSAKIASALCSMTEIYLTDCCFEPEAEQRCEEYLQQAQQVDPQNPEVYQLLASVRLSQARNEEAAATLERSMDIWINKDVGDPTIPIYDSRLALVKLLLEVGSFQRAFTVLERLQKENDQVVDLWYLYGWTYYCLGEDETLPDEERQGHLEDARDCLQLAVKLFHTVGSNDVAMLDHAQELIASINTIIPPSAEEEEEVPVDENDEIEYEEEDDDAMEM</sequence>
<dbReference type="CDD" id="cd24142">
    <property type="entry name" value="ACL4-like"/>
    <property type="match status" value="1"/>
</dbReference>
<feature type="region of interest" description="Disordered" evidence="2">
    <location>
        <begin position="310"/>
        <end position="337"/>
    </location>
</feature>
<comment type="caution">
    <text evidence="3">The sequence shown here is derived from an EMBL/GenBank/DDBJ whole genome shotgun (WGS) entry which is preliminary data.</text>
</comment>
<dbReference type="AlphaFoldDB" id="A0A8H7BFU9"/>
<evidence type="ECO:0000256" key="2">
    <source>
        <dbReference type="SAM" id="MobiDB-lite"/>
    </source>
</evidence>
<evidence type="ECO:0008006" key="5">
    <source>
        <dbReference type="Google" id="ProtNLM"/>
    </source>
</evidence>
<dbReference type="SUPFAM" id="SSF48452">
    <property type="entry name" value="TPR-like"/>
    <property type="match status" value="2"/>
</dbReference>